<comment type="caution">
    <text evidence="2">The sequence shown here is derived from an EMBL/GenBank/DDBJ whole genome shotgun (WGS) entry which is preliminary data.</text>
</comment>
<accession>A0A4Y9XZC6</accession>
<dbReference type="Proteomes" id="UP000298327">
    <property type="component" value="Unassembled WGS sequence"/>
</dbReference>
<dbReference type="EMBL" id="SEOQ01001083">
    <property type="protein sequence ID" value="TFY53959.1"/>
    <property type="molecule type" value="Genomic_DNA"/>
</dbReference>
<evidence type="ECO:0000313" key="3">
    <source>
        <dbReference type="Proteomes" id="UP000298327"/>
    </source>
</evidence>
<reference evidence="2 3" key="1">
    <citation type="submission" date="2019-02" db="EMBL/GenBank/DDBJ databases">
        <title>Genome sequencing of the rare red list fungi Dentipellis fragilis.</title>
        <authorList>
            <person name="Buettner E."/>
            <person name="Kellner H."/>
        </authorList>
    </citation>
    <scope>NUCLEOTIDE SEQUENCE [LARGE SCALE GENOMIC DNA]</scope>
    <source>
        <strain evidence="2 3">DSM 105465</strain>
    </source>
</reference>
<sequence>MYTARASTALGTLPIPKSRVPTSDSGASQLQGRHSIENAEPIDTAVQYGVPASTCRLPPVDNENAVEAVDRIMVPAAARVWALRLLVPMAVCGTDGWMVGCSEPLASALPPDPCAADDHAAPGRMFASSSRIACDVSFSDPPFYHFRSAIPAVAAFQTWPAKSLMSVRHVCCRCLAERLFDSPRHQHITSGARRWPATARVVSHVDGTDCVSEPKHSLAGVTLERGYRRPRAPVLNVRYPTCSDTQILAAGNLPFRASGSREDASRPSWQNGNPPCPAPVSNVS</sequence>
<protein>
    <submittedName>
        <fullName evidence="2">Uncharacterized protein</fullName>
    </submittedName>
</protein>
<name>A0A4Y9XZC6_9AGAM</name>
<keyword evidence="3" id="KW-1185">Reference proteome</keyword>
<gene>
    <name evidence="2" type="ORF">EVG20_g9899</name>
</gene>
<feature type="region of interest" description="Disordered" evidence="1">
    <location>
        <begin position="258"/>
        <end position="284"/>
    </location>
</feature>
<evidence type="ECO:0000313" key="2">
    <source>
        <dbReference type="EMBL" id="TFY53959.1"/>
    </source>
</evidence>
<dbReference type="AlphaFoldDB" id="A0A4Y9XZC6"/>
<organism evidence="2 3">
    <name type="scientific">Dentipellis fragilis</name>
    <dbReference type="NCBI Taxonomy" id="205917"/>
    <lineage>
        <taxon>Eukaryota</taxon>
        <taxon>Fungi</taxon>
        <taxon>Dikarya</taxon>
        <taxon>Basidiomycota</taxon>
        <taxon>Agaricomycotina</taxon>
        <taxon>Agaricomycetes</taxon>
        <taxon>Russulales</taxon>
        <taxon>Hericiaceae</taxon>
        <taxon>Dentipellis</taxon>
    </lineage>
</organism>
<evidence type="ECO:0000256" key="1">
    <source>
        <dbReference type="SAM" id="MobiDB-lite"/>
    </source>
</evidence>
<proteinExistence type="predicted"/>